<protein>
    <recommendedName>
        <fullName evidence="3">DUF5329 domain-containing protein</fullName>
    </recommendedName>
</protein>
<proteinExistence type="predicted"/>
<dbReference type="Proteomes" id="UP000308707">
    <property type="component" value="Unassembled WGS sequence"/>
</dbReference>
<dbReference type="RefSeq" id="WP_137265287.1">
    <property type="nucleotide sequence ID" value="NZ_SZUA01000001.1"/>
</dbReference>
<organism evidence="1 2">
    <name type="scientific">Luteimonas gilva</name>
    <dbReference type="NCBI Taxonomy" id="2572684"/>
    <lineage>
        <taxon>Bacteria</taxon>
        <taxon>Pseudomonadati</taxon>
        <taxon>Pseudomonadota</taxon>
        <taxon>Gammaproteobacteria</taxon>
        <taxon>Lysobacterales</taxon>
        <taxon>Lysobacteraceae</taxon>
        <taxon>Luteimonas</taxon>
    </lineage>
</organism>
<dbReference type="Pfam" id="PF17263">
    <property type="entry name" value="DUF5329"/>
    <property type="match status" value="1"/>
</dbReference>
<dbReference type="EMBL" id="SZUA01000001">
    <property type="protein sequence ID" value="TKR33077.1"/>
    <property type="molecule type" value="Genomic_DNA"/>
</dbReference>
<evidence type="ECO:0008006" key="3">
    <source>
        <dbReference type="Google" id="ProtNLM"/>
    </source>
</evidence>
<reference evidence="1 2" key="1">
    <citation type="submission" date="2019-04" db="EMBL/GenBank/DDBJ databases">
        <title>Reference strain of H23.</title>
        <authorList>
            <person name="Luo X."/>
        </authorList>
    </citation>
    <scope>NUCLEOTIDE SEQUENCE [LARGE SCALE GENOMIC DNA]</scope>
    <source>
        <strain evidence="1 2">H23</strain>
    </source>
</reference>
<sequence length="108" mass="12095">MPLAAFAQAPAARTEIAELIAALGESGCRFERNGTWYDAAEAKAHLQRKYDWLNKRGLAATPELFIERAASRSSMSGRAYHVRCPGQVDRASADWFRDRLERRRAGAK</sequence>
<keyword evidence="2" id="KW-1185">Reference proteome</keyword>
<comment type="caution">
    <text evidence="1">The sequence shown here is derived from an EMBL/GenBank/DDBJ whole genome shotgun (WGS) entry which is preliminary data.</text>
</comment>
<evidence type="ECO:0000313" key="1">
    <source>
        <dbReference type="EMBL" id="TKR33077.1"/>
    </source>
</evidence>
<evidence type="ECO:0000313" key="2">
    <source>
        <dbReference type="Proteomes" id="UP000308707"/>
    </source>
</evidence>
<accession>A0A4U5JXX4</accession>
<gene>
    <name evidence="1" type="ORF">FCE95_01810</name>
</gene>
<dbReference type="AlphaFoldDB" id="A0A4U5JXX4"/>
<dbReference type="OrthoDB" id="344871at2"/>
<dbReference type="InterPro" id="IPR035242">
    <property type="entry name" value="DUF5329"/>
</dbReference>
<name>A0A4U5JXX4_9GAMM</name>